<evidence type="ECO:0000313" key="2">
    <source>
        <dbReference type="EMBL" id="BES82361.1"/>
    </source>
</evidence>
<sequence length="536" mass="59539">MPQRSPEHEKQDPFELLIKSYALVPLSGERDSRGQPGRWSQELSELIMKVTGARSKQSLWNEIEKHLERIDAAVEARAPSIGDMRLLHCSTVVLALQTLVAYRPGVRLWVGLAAYAAAQTLHHALQARSQQLPGVKELAEALKAEVLRITGRRVEPKAGTGAPASFYEALAEATWRVVQAEQEFADSLGAALLTPAPTRARALTRNIDRAYRELARLVDGYRQGRGGDSISPHARIKCRVRLASLTRYANTCRKLHSQLARLVEALSHEDTLEAVNLADQLTSQGYGLLAPQLGRLLETIRHTEAAALEYAVTAALIAQGYRPLPHHRGKGAQREEIDFLGCKATETHKCAEALALEAKLTLKQGHDPCKIAAETLQKLQNHSALDPKPEKLRLVVTWLGAQKEQPKTQTLTVRCTSPTQDNTIECSQDDGKNREELLDAVTELCRQHSLKEVTIELVHAYSLVSSYCSQAMILKHNDCNKWKKTIQKQAPKTKRRNTRKTLQDQQESPASTPPGAGSREAPPTAQRDTRHQKKQQ</sequence>
<organism evidence="2 3">
    <name type="scientific">Pyrodictium abyssi</name>
    <dbReference type="NCBI Taxonomy" id="54256"/>
    <lineage>
        <taxon>Archaea</taxon>
        <taxon>Thermoproteota</taxon>
        <taxon>Thermoprotei</taxon>
        <taxon>Desulfurococcales</taxon>
        <taxon>Pyrodictiaceae</taxon>
        <taxon>Pyrodictium</taxon>
    </lineage>
</organism>
<gene>
    <name evidence="2" type="ORF">PABY_19280</name>
</gene>
<evidence type="ECO:0008006" key="4">
    <source>
        <dbReference type="Google" id="ProtNLM"/>
    </source>
</evidence>
<dbReference type="RefSeq" id="WP_338249612.1">
    <property type="nucleotide sequence ID" value="NZ_AP028907.1"/>
</dbReference>
<evidence type="ECO:0000313" key="3">
    <source>
        <dbReference type="Proteomes" id="UP001341135"/>
    </source>
</evidence>
<protein>
    <recommendedName>
        <fullName evidence="4">CHAD domain-containing protein</fullName>
    </recommendedName>
</protein>
<dbReference type="GeneID" id="89289933"/>
<feature type="compositionally biased region" description="Basic residues" evidence="1">
    <location>
        <begin position="486"/>
        <end position="499"/>
    </location>
</feature>
<reference evidence="2 3" key="1">
    <citation type="submission" date="2023-09" db="EMBL/GenBank/DDBJ databases">
        <title>Pyrofollis japonicus gen. nov. sp. nov., a novel member of the family Pyrodictiaceae isolated from the Iheya North hydrothermal field.</title>
        <authorList>
            <person name="Miyazaki U."/>
            <person name="Sanari M."/>
            <person name="Tame A."/>
            <person name="Kitajima M."/>
            <person name="Okamoto A."/>
            <person name="Sawayama S."/>
            <person name="Miyazaki J."/>
            <person name="Takai K."/>
            <person name="Nakagawa S."/>
        </authorList>
    </citation>
    <scope>NUCLEOTIDE SEQUENCE [LARGE SCALE GENOMIC DNA]</scope>
    <source>
        <strain evidence="2 3">AV2</strain>
    </source>
</reference>
<dbReference type="Proteomes" id="UP001341135">
    <property type="component" value="Chromosome"/>
</dbReference>
<dbReference type="EMBL" id="AP028907">
    <property type="protein sequence ID" value="BES82361.1"/>
    <property type="molecule type" value="Genomic_DNA"/>
</dbReference>
<name>A0ABN6ZQ37_9CREN</name>
<accession>A0ABN6ZQ37</accession>
<proteinExistence type="predicted"/>
<feature type="region of interest" description="Disordered" evidence="1">
    <location>
        <begin position="486"/>
        <end position="536"/>
    </location>
</feature>
<evidence type="ECO:0000256" key="1">
    <source>
        <dbReference type="SAM" id="MobiDB-lite"/>
    </source>
</evidence>
<keyword evidence="3" id="KW-1185">Reference proteome</keyword>